<dbReference type="EMBL" id="LWDX02026379">
    <property type="protein sequence ID" value="OEL30044.1"/>
    <property type="molecule type" value="Genomic_DNA"/>
</dbReference>
<evidence type="ECO:0000313" key="1">
    <source>
        <dbReference type="EMBL" id="OEL30044.1"/>
    </source>
</evidence>
<dbReference type="Proteomes" id="UP000095767">
    <property type="component" value="Unassembled WGS sequence"/>
</dbReference>
<comment type="caution">
    <text evidence="1">The sequence shown here is derived from an EMBL/GenBank/DDBJ whole genome shotgun (WGS) entry which is preliminary data.</text>
</comment>
<sequence length="124" mass="13678">LEAVAQTQKGALDRYVVKESQFTSENQTPNANIDEGHGEDASNMAEVEVQTTQINHEVSGDNGVAHADLDGSPSIENNNDINNSLDIFDPRYWDSLDSKQVDILVQKGPKRDLSIHKGPKDRFS</sequence>
<evidence type="ECO:0000313" key="2">
    <source>
        <dbReference type="Proteomes" id="UP000095767"/>
    </source>
</evidence>
<gene>
    <name evidence="1" type="ORF">BAE44_0008937</name>
</gene>
<accession>A0A1E5VY51</accession>
<dbReference type="AlphaFoldDB" id="A0A1E5VY51"/>
<reference evidence="1 2" key="1">
    <citation type="submission" date="2016-09" db="EMBL/GenBank/DDBJ databases">
        <title>The draft genome of Dichanthelium oligosanthes: A C3 panicoid grass species.</title>
        <authorList>
            <person name="Studer A.J."/>
            <person name="Schnable J.C."/>
            <person name="Brutnell T.P."/>
        </authorList>
    </citation>
    <scope>NUCLEOTIDE SEQUENCE [LARGE SCALE GENOMIC DNA]</scope>
    <source>
        <strain evidence="2">cv. Kellogg 1175</strain>
        <tissue evidence="1">Leaf</tissue>
    </source>
</reference>
<protein>
    <submittedName>
        <fullName evidence="1">Uncharacterized protein</fullName>
    </submittedName>
</protein>
<organism evidence="1 2">
    <name type="scientific">Dichanthelium oligosanthes</name>
    <dbReference type="NCBI Taxonomy" id="888268"/>
    <lineage>
        <taxon>Eukaryota</taxon>
        <taxon>Viridiplantae</taxon>
        <taxon>Streptophyta</taxon>
        <taxon>Embryophyta</taxon>
        <taxon>Tracheophyta</taxon>
        <taxon>Spermatophyta</taxon>
        <taxon>Magnoliopsida</taxon>
        <taxon>Liliopsida</taxon>
        <taxon>Poales</taxon>
        <taxon>Poaceae</taxon>
        <taxon>PACMAD clade</taxon>
        <taxon>Panicoideae</taxon>
        <taxon>Panicodae</taxon>
        <taxon>Paniceae</taxon>
        <taxon>Dichantheliinae</taxon>
        <taxon>Dichanthelium</taxon>
    </lineage>
</organism>
<keyword evidence="2" id="KW-1185">Reference proteome</keyword>
<proteinExistence type="predicted"/>
<name>A0A1E5VY51_9POAL</name>
<dbReference type="STRING" id="888268.A0A1E5VY51"/>
<feature type="non-terminal residue" evidence="1">
    <location>
        <position position="1"/>
    </location>
</feature>
<dbReference type="OrthoDB" id="682310at2759"/>